<accession>A0A9W6KM80</accession>
<feature type="transmembrane region" description="Helical" evidence="1">
    <location>
        <begin position="12"/>
        <end position="29"/>
    </location>
</feature>
<name>A0A9W6KM80_9ACTN</name>
<protein>
    <submittedName>
        <fullName evidence="2">Uncharacterized protein</fullName>
    </submittedName>
</protein>
<feature type="transmembrane region" description="Helical" evidence="1">
    <location>
        <begin position="77"/>
        <end position="94"/>
    </location>
</feature>
<evidence type="ECO:0000313" key="2">
    <source>
        <dbReference type="EMBL" id="GLL02841.1"/>
    </source>
</evidence>
<feature type="transmembrane region" description="Helical" evidence="1">
    <location>
        <begin position="106"/>
        <end position="132"/>
    </location>
</feature>
<evidence type="ECO:0000313" key="3">
    <source>
        <dbReference type="Proteomes" id="UP001143480"/>
    </source>
</evidence>
<keyword evidence="3" id="KW-1185">Reference proteome</keyword>
<keyword evidence="1" id="KW-0812">Transmembrane</keyword>
<evidence type="ECO:0000256" key="1">
    <source>
        <dbReference type="SAM" id="Phobius"/>
    </source>
</evidence>
<reference evidence="2" key="1">
    <citation type="journal article" date="2014" name="Int. J. Syst. Evol. Microbiol.">
        <title>Complete genome sequence of Corynebacterium casei LMG S-19264T (=DSM 44701T), isolated from a smear-ripened cheese.</title>
        <authorList>
            <consortium name="US DOE Joint Genome Institute (JGI-PGF)"/>
            <person name="Walter F."/>
            <person name="Albersmeier A."/>
            <person name="Kalinowski J."/>
            <person name="Ruckert C."/>
        </authorList>
    </citation>
    <scope>NUCLEOTIDE SEQUENCE</scope>
    <source>
        <strain evidence="2">VKM Ac-1321</strain>
    </source>
</reference>
<reference evidence="2" key="2">
    <citation type="submission" date="2023-01" db="EMBL/GenBank/DDBJ databases">
        <authorList>
            <person name="Sun Q."/>
            <person name="Evtushenko L."/>
        </authorList>
    </citation>
    <scope>NUCLEOTIDE SEQUENCE</scope>
    <source>
        <strain evidence="2">VKM Ac-1321</strain>
    </source>
</reference>
<organism evidence="2 3">
    <name type="scientific">Dactylosporangium matsuzakiense</name>
    <dbReference type="NCBI Taxonomy" id="53360"/>
    <lineage>
        <taxon>Bacteria</taxon>
        <taxon>Bacillati</taxon>
        <taxon>Actinomycetota</taxon>
        <taxon>Actinomycetes</taxon>
        <taxon>Micromonosporales</taxon>
        <taxon>Micromonosporaceae</taxon>
        <taxon>Dactylosporangium</taxon>
    </lineage>
</organism>
<gene>
    <name evidence="2" type="ORF">GCM10017581_045830</name>
</gene>
<dbReference type="AlphaFoldDB" id="A0A9W6KM80"/>
<feature type="transmembrane region" description="Helical" evidence="1">
    <location>
        <begin position="41"/>
        <end position="65"/>
    </location>
</feature>
<keyword evidence="1" id="KW-1133">Transmembrane helix</keyword>
<sequence length="148" mass="15955">MALRVWARRVGYATAAFINVVILYVINVRPGWHNAPLLTDAAAQVLVLVNLSLLAGIGANAVYFVTDGPWVKTVGDLTTTTIGLAVLARTWQVFPFDFTAWTFNWALMARIVLVVALIGTAVALVVQSVTLLRLAMSNLGRPGGHALR</sequence>
<proteinExistence type="predicted"/>
<keyword evidence="1" id="KW-0472">Membrane</keyword>
<dbReference type="EMBL" id="BSFP01000026">
    <property type="protein sequence ID" value="GLL02841.1"/>
    <property type="molecule type" value="Genomic_DNA"/>
</dbReference>
<comment type="caution">
    <text evidence="2">The sequence shown here is derived from an EMBL/GenBank/DDBJ whole genome shotgun (WGS) entry which is preliminary data.</text>
</comment>
<dbReference type="RefSeq" id="WP_271189453.1">
    <property type="nucleotide sequence ID" value="NZ_BSFP01000026.1"/>
</dbReference>
<dbReference type="Proteomes" id="UP001143480">
    <property type="component" value="Unassembled WGS sequence"/>
</dbReference>